<keyword evidence="2" id="KW-1185">Reference proteome</keyword>
<organism evidence="1 2">
    <name type="scientific">Mycobacterium kubicae</name>
    <dbReference type="NCBI Taxonomy" id="120959"/>
    <lineage>
        <taxon>Bacteria</taxon>
        <taxon>Bacillati</taxon>
        <taxon>Actinomycetota</taxon>
        <taxon>Actinomycetes</taxon>
        <taxon>Mycobacteriales</taxon>
        <taxon>Mycobacteriaceae</taxon>
        <taxon>Mycobacterium</taxon>
        <taxon>Mycobacterium simiae complex</taxon>
    </lineage>
</organism>
<name>A0ABQ1BW69_9MYCO</name>
<comment type="caution">
    <text evidence="1">The sequence shown here is derived from an EMBL/GenBank/DDBJ whole genome shotgun (WGS) entry which is preliminary data.</text>
</comment>
<evidence type="ECO:0000313" key="1">
    <source>
        <dbReference type="EMBL" id="GFG67921.1"/>
    </source>
</evidence>
<evidence type="ECO:0000313" key="2">
    <source>
        <dbReference type="Proteomes" id="UP000465306"/>
    </source>
</evidence>
<gene>
    <name evidence="1" type="ORF">MKUB_54110</name>
</gene>
<dbReference type="Proteomes" id="UP000465306">
    <property type="component" value="Unassembled WGS sequence"/>
</dbReference>
<dbReference type="EMBL" id="BLKU01000005">
    <property type="protein sequence ID" value="GFG67921.1"/>
    <property type="molecule type" value="Genomic_DNA"/>
</dbReference>
<proteinExistence type="predicted"/>
<sequence>MLKPLTLILCGLKVGIADLPLPALALYPARIKPKSPLDMSRELIVSPEDAVQSFAAPFAFHRRAELSQTLPLGESLSVVRDFRGNVSAPEVDVWAFGIPQFDFFNAGRVFVSWRGAAKPVHEQANE</sequence>
<accession>A0ABQ1BW69</accession>
<protein>
    <submittedName>
        <fullName evidence="1">Uncharacterized protein</fullName>
    </submittedName>
</protein>
<reference evidence="1 2" key="1">
    <citation type="journal article" date="2019" name="Emerg. Microbes Infect.">
        <title>Comprehensive subspecies identification of 175 nontuberculous mycobacteria species based on 7547 genomic profiles.</title>
        <authorList>
            <person name="Matsumoto Y."/>
            <person name="Kinjo T."/>
            <person name="Motooka D."/>
            <person name="Nabeya D."/>
            <person name="Jung N."/>
            <person name="Uechi K."/>
            <person name="Horii T."/>
            <person name="Iida T."/>
            <person name="Fujita J."/>
            <person name="Nakamura S."/>
        </authorList>
    </citation>
    <scope>NUCLEOTIDE SEQUENCE [LARGE SCALE GENOMIC DNA]</scope>
    <source>
        <strain evidence="1 2">JCM 13573</strain>
    </source>
</reference>